<keyword evidence="6" id="KW-1185">Reference proteome</keyword>
<evidence type="ECO:0000259" key="4">
    <source>
        <dbReference type="PROSITE" id="PS51352"/>
    </source>
</evidence>
<feature type="region of interest" description="Disordered" evidence="2">
    <location>
        <begin position="105"/>
        <end position="130"/>
    </location>
</feature>
<keyword evidence="1" id="KW-0676">Redox-active center</keyword>
<dbReference type="Gene3D" id="2.60.40.1120">
    <property type="entry name" value="Carboxypeptidase-like, regulatory domain"/>
    <property type="match status" value="2"/>
</dbReference>
<dbReference type="PANTHER" id="PTHR34978">
    <property type="entry name" value="POSSIBLE SENSOR-TRANSDUCER PROTEIN BLAR"/>
    <property type="match status" value="1"/>
</dbReference>
<dbReference type="InterPro" id="IPR008756">
    <property type="entry name" value="Peptidase_M56"/>
</dbReference>
<feature type="region of interest" description="Disordered" evidence="2">
    <location>
        <begin position="556"/>
        <end position="577"/>
    </location>
</feature>
<dbReference type="InterPro" id="IPR000866">
    <property type="entry name" value="AhpC/TSA"/>
</dbReference>
<dbReference type="Pfam" id="PF00578">
    <property type="entry name" value="AhpC-TSA"/>
    <property type="match status" value="1"/>
</dbReference>
<dbReference type="PANTHER" id="PTHR34978:SF3">
    <property type="entry name" value="SLR0241 PROTEIN"/>
    <property type="match status" value="1"/>
</dbReference>
<dbReference type="CDD" id="cd07341">
    <property type="entry name" value="M56_BlaR1_MecR1_like"/>
    <property type="match status" value="1"/>
</dbReference>
<evidence type="ECO:0000256" key="2">
    <source>
        <dbReference type="SAM" id="MobiDB-lite"/>
    </source>
</evidence>
<dbReference type="Pfam" id="PF05569">
    <property type="entry name" value="Peptidase_M56"/>
    <property type="match status" value="1"/>
</dbReference>
<dbReference type="SUPFAM" id="SSF49464">
    <property type="entry name" value="Carboxypeptidase regulatory domain-like"/>
    <property type="match status" value="3"/>
</dbReference>
<feature type="transmembrane region" description="Helical" evidence="3">
    <location>
        <begin position="12"/>
        <end position="38"/>
    </location>
</feature>
<dbReference type="PROSITE" id="PS51352">
    <property type="entry name" value="THIOREDOXIN_2"/>
    <property type="match status" value="1"/>
</dbReference>
<evidence type="ECO:0000313" key="6">
    <source>
        <dbReference type="Proteomes" id="UP000186309"/>
    </source>
</evidence>
<dbReference type="InterPro" id="IPR013766">
    <property type="entry name" value="Thioredoxin_domain"/>
</dbReference>
<evidence type="ECO:0000313" key="5">
    <source>
        <dbReference type="EMBL" id="APW62013.1"/>
    </source>
</evidence>
<dbReference type="PROSITE" id="PS00194">
    <property type="entry name" value="THIOREDOXIN_1"/>
    <property type="match status" value="1"/>
</dbReference>
<keyword evidence="3" id="KW-1133">Transmembrane helix</keyword>
<dbReference type="STRING" id="1387353.BSF38_03545"/>
<organism evidence="5 6">
    <name type="scientific">Paludisphaera borealis</name>
    <dbReference type="NCBI Taxonomy" id="1387353"/>
    <lineage>
        <taxon>Bacteria</taxon>
        <taxon>Pseudomonadati</taxon>
        <taxon>Planctomycetota</taxon>
        <taxon>Planctomycetia</taxon>
        <taxon>Isosphaerales</taxon>
        <taxon>Isosphaeraceae</taxon>
        <taxon>Paludisphaera</taxon>
    </lineage>
</organism>
<dbReference type="InterPro" id="IPR036249">
    <property type="entry name" value="Thioredoxin-like_sf"/>
</dbReference>
<dbReference type="CDD" id="cd02966">
    <property type="entry name" value="TlpA_like_family"/>
    <property type="match status" value="1"/>
</dbReference>
<feature type="transmembrane region" description="Helical" evidence="3">
    <location>
        <begin position="50"/>
        <end position="69"/>
    </location>
</feature>
<evidence type="ECO:0000256" key="1">
    <source>
        <dbReference type="ARBA" id="ARBA00023284"/>
    </source>
</evidence>
<name>A0A1U7CT09_9BACT</name>
<dbReference type="EMBL" id="CP019082">
    <property type="protein sequence ID" value="APW62013.1"/>
    <property type="molecule type" value="Genomic_DNA"/>
</dbReference>
<proteinExistence type="predicted"/>
<dbReference type="KEGG" id="pbor:BSF38_03545"/>
<dbReference type="InterPro" id="IPR017937">
    <property type="entry name" value="Thioredoxin_CS"/>
</dbReference>
<evidence type="ECO:0000256" key="3">
    <source>
        <dbReference type="SAM" id="Phobius"/>
    </source>
</evidence>
<sequence length="1342" mass="145343">MDHVFGWVSSGAVGPLVVAFDAIFRATVLLVLAFGAHAALGRSRALVRSALWNACLIGLLLIPASILALPRLVISAPRLAATPPAAAPVQEALFTPAPMPMRVEGPAPFPPSGLDEGRTSVRPSHEPTAEPPARARFDVAILALGVYLAVAMLLAARLAVALALVHSMKRRCEPSTGREWIEALERWRKTLGIGRPVVLLESERVSVPVVVGWLRPSIILPTRLSGAENRPMIDAVLLHELSHVRRGDFGWNLVRKLVQIAYWPHPLVWPLGRVVGAVREQACDDLCIHVLGAASTYRASLLEVASGLVRRPDPALGLAMARSTNLGKRLAWIDRSRGASRCVMPAPTRLALAGAVLAVAGTIGSIELSRATAAEEPKPVAPKPAEAVPAAQPPAIEIVVTAKDTGKPLAGVTVRSLIDFTHIEQKTDREGRVVVDLSRRLFQDTFGFDVWVDGYIQQRFFFAQNDARNPRIPSRFVVELLPAEETLGGAVTDEAGHPIAGVKVRIWGHLGEKKKKSELAYKVDAVTDAQGRWRSRCFRGLKFAYLYLSHPDYLTDDDAPERRHGRPDPSDPVEPGARTMEVVRDFSDVQILKKGVAISGTVVDDQGRPISNADIAWFPTTDETNLQEEMPTAATDARGDFRFPHARPGRLTLQIKASGHAPELKRIEAKAGAQPVAIQLRAAHTLAGRVVDSKGKPIPDVFVNIDTWRGTRALRVFLKSDADGRFRWNDAPADSVSINASRSGFKSVSRRSASPEEGDILLELKRALSVSGWIRDAETNATVDQTRLEVGVPDPKTGAYTWSEDMQVFAFQGRIQADIDADKASEFRLRFIANGYAPTESRTFRNDEGQVEYDVKLAKAKPGAEDVLSGVVLRPDGKPLEGADVTVTYPAGGKDRFPVALVEDGKLPPSKDQTIAKTDAQGRFRVAHSPDPEASRYALVVVHPECYAEVPRAAFEADSTIKALPWGRIEGTARIGSKPASGAAIRYGAERMAPGEPVAFYTGTAMADEQGRFVAPFAVAGDARVSLQRDGDWCTGVLVEVKAGATTRADVGGVGRPVIARIAAPEGGGPDADHVLNSEFSINNELLPVPYPKDVLSGPDKANAWLKQWWGSPEGRAHRRDNWFNILKRKLQPDGTIRVDDVPPGSYRLRLTYSADPIFGFRLPEGMLVATKQFTIPAIPGGRSDEPLDLGELRPAPKAALKVGEAAPAFDVESLSGGRIKLEDFRGKYVLLDFWATWCGPCVAEIPELKKVHDRFGKDERFAMISLSLDAGKDAPRKFVAEKGVAWPQGFVGDWPDGGPQAAYHVEAIPAMFLIAPDGTLKAQGLRGDAVEAAVSQVLKSK</sequence>
<dbReference type="InterPro" id="IPR008969">
    <property type="entry name" value="CarboxyPept-like_regulatory"/>
</dbReference>
<feature type="domain" description="Thioredoxin" evidence="4">
    <location>
        <begin position="1201"/>
        <end position="1342"/>
    </location>
</feature>
<dbReference type="SUPFAM" id="SSF52833">
    <property type="entry name" value="Thioredoxin-like"/>
    <property type="match status" value="1"/>
</dbReference>
<reference evidence="6" key="1">
    <citation type="submission" date="2016-12" db="EMBL/GenBank/DDBJ databases">
        <title>Comparative genomics of four Isosphaeraceae planctomycetes: a common pool of plasmids and glycoside hydrolase genes.</title>
        <authorList>
            <person name="Ivanova A."/>
        </authorList>
    </citation>
    <scope>NUCLEOTIDE SEQUENCE [LARGE SCALE GENOMIC DNA]</scope>
    <source>
        <strain evidence="6">PX4</strain>
    </source>
</reference>
<dbReference type="Gene3D" id="3.40.30.10">
    <property type="entry name" value="Glutaredoxin"/>
    <property type="match status" value="1"/>
</dbReference>
<gene>
    <name evidence="5" type="primary">resA_12</name>
    <name evidence="5" type="ORF">BSF38_03545</name>
</gene>
<accession>A0A1U7CT09</accession>
<dbReference type="GO" id="GO:0016491">
    <property type="term" value="F:oxidoreductase activity"/>
    <property type="evidence" value="ECO:0007669"/>
    <property type="project" value="InterPro"/>
</dbReference>
<dbReference type="RefSeq" id="WP_076347787.1">
    <property type="nucleotide sequence ID" value="NZ_CP019082.1"/>
</dbReference>
<dbReference type="Proteomes" id="UP000186309">
    <property type="component" value="Chromosome"/>
</dbReference>
<keyword evidence="3" id="KW-0472">Membrane</keyword>
<dbReference type="InterPro" id="IPR052173">
    <property type="entry name" value="Beta-lactam_resp_regulator"/>
</dbReference>
<feature type="transmembrane region" description="Helical" evidence="3">
    <location>
        <begin position="139"/>
        <end position="165"/>
    </location>
</feature>
<feature type="compositionally biased region" description="Basic and acidic residues" evidence="2">
    <location>
        <begin position="115"/>
        <end position="130"/>
    </location>
</feature>
<protein>
    <submittedName>
        <fullName evidence="5">Thiol-disulfide oxidoreductase ResA</fullName>
    </submittedName>
</protein>
<dbReference type="Pfam" id="PF13620">
    <property type="entry name" value="CarboxypepD_reg"/>
    <property type="match status" value="2"/>
</dbReference>
<keyword evidence="3" id="KW-0812">Transmembrane</keyword>
<feature type="compositionally biased region" description="Basic and acidic residues" evidence="2">
    <location>
        <begin position="560"/>
        <end position="569"/>
    </location>
</feature>
<dbReference type="GO" id="GO:0016209">
    <property type="term" value="F:antioxidant activity"/>
    <property type="evidence" value="ECO:0007669"/>
    <property type="project" value="InterPro"/>
</dbReference>